<evidence type="ECO:0000256" key="3">
    <source>
        <dbReference type="ARBA" id="ARBA00022475"/>
    </source>
</evidence>
<keyword evidence="6 9" id="KW-1133">Transmembrane helix</keyword>
<dbReference type="GO" id="GO:0005886">
    <property type="term" value="C:plasma membrane"/>
    <property type="evidence" value="ECO:0007669"/>
    <property type="project" value="UniProtKB-SubCell"/>
</dbReference>
<evidence type="ECO:0000259" key="10">
    <source>
        <dbReference type="Pfam" id="PF04290"/>
    </source>
</evidence>
<evidence type="ECO:0000256" key="1">
    <source>
        <dbReference type="ARBA" id="ARBA00004429"/>
    </source>
</evidence>
<protein>
    <recommendedName>
        <fullName evidence="9">TRAP transporter small permease protein</fullName>
    </recommendedName>
</protein>
<dbReference type="STRING" id="1293890.TALK_14875"/>
<evidence type="ECO:0000256" key="4">
    <source>
        <dbReference type="ARBA" id="ARBA00022519"/>
    </source>
</evidence>
<feature type="domain" description="Tripartite ATP-independent periplasmic transporters DctQ component" evidence="10">
    <location>
        <begin position="41"/>
        <end position="164"/>
    </location>
</feature>
<dbReference type="GO" id="GO:0015740">
    <property type="term" value="P:C4-dicarboxylate transport"/>
    <property type="evidence" value="ECO:0007669"/>
    <property type="project" value="TreeGrafter"/>
</dbReference>
<dbReference type="InterPro" id="IPR055348">
    <property type="entry name" value="DctQ"/>
</dbReference>
<dbReference type="AlphaFoldDB" id="A0A1Y2LAR7"/>
<evidence type="ECO:0000256" key="7">
    <source>
        <dbReference type="ARBA" id="ARBA00023136"/>
    </source>
</evidence>
<evidence type="ECO:0000256" key="6">
    <source>
        <dbReference type="ARBA" id="ARBA00022989"/>
    </source>
</evidence>
<dbReference type="PANTHER" id="PTHR35011">
    <property type="entry name" value="2,3-DIKETO-L-GULONATE TRAP TRANSPORTER SMALL PERMEASE PROTEIN YIAM"/>
    <property type="match status" value="1"/>
</dbReference>
<dbReference type="GO" id="GO:0022857">
    <property type="term" value="F:transmembrane transporter activity"/>
    <property type="evidence" value="ECO:0007669"/>
    <property type="project" value="UniProtKB-UniRule"/>
</dbReference>
<reference evidence="11 12" key="1">
    <citation type="submission" date="2014-03" db="EMBL/GenBank/DDBJ databases">
        <title>The draft genome sequence of Thalassospira alkalitolerans JCM 18968.</title>
        <authorList>
            <person name="Lai Q."/>
            <person name="Shao Z."/>
        </authorList>
    </citation>
    <scope>NUCLEOTIDE SEQUENCE [LARGE SCALE GENOMIC DNA]</scope>
    <source>
        <strain evidence="11 12">JCM 18968</strain>
    </source>
</reference>
<feature type="transmembrane region" description="Helical" evidence="9">
    <location>
        <begin position="104"/>
        <end position="125"/>
    </location>
</feature>
<keyword evidence="7 9" id="KW-0472">Membrane</keyword>
<evidence type="ECO:0000256" key="5">
    <source>
        <dbReference type="ARBA" id="ARBA00022692"/>
    </source>
</evidence>
<evidence type="ECO:0000313" key="11">
    <source>
        <dbReference type="EMBL" id="OSQ46859.1"/>
    </source>
</evidence>
<accession>A0A1Y2LAR7</accession>
<keyword evidence="2 9" id="KW-0813">Transport</keyword>
<dbReference type="Pfam" id="PF04290">
    <property type="entry name" value="DctQ"/>
    <property type="match status" value="1"/>
</dbReference>
<keyword evidence="12" id="KW-1185">Reference proteome</keyword>
<sequence length="194" mass="21268">MSESTGEAPTPNGGVLAVLKRLDDGLSLVERQLLGWSIVLMAVNTVANVIMRLGFSSSIFFSEELNQFLIILVTFVGISEAARMGRHIRMSAFTDMLGPKSSKVMMIIITLGTAALLFLLAWYSIGYVSSLIQSNRLTPALRIPYYFTVLIVPFGLTVTGIQFVFAAATNIFKPGTHLSYQVEDTFSDADDHHL</sequence>
<keyword evidence="3" id="KW-1003">Cell membrane</keyword>
<comment type="function">
    <text evidence="9">Part of the tripartite ATP-independent periplasmic (TRAP) transport system.</text>
</comment>
<evidence type="ECO:0000256" key="9">
    <source>
        <dbReference type="RuleBase" id="RU369079"/>
    </source>
</evidence>
<comment type="similarity">
    <text evidence="8 9">Belongs to the TRAP transporter small permease family.</text>
</comment>
<gene>
    <name evidence="11" type="ORF">TALK_14875</name>
</gene>
<comment type="subcellular location">
    <subcellularLocation>
        <location evidence="1 9">Cell inner membrane</location>
        <topology evidence="1 9">Multi-pass membrane protein</topology>
    </subcellularLocation>
</comment>
<evidence type="ECO:0000256" key="2">
    <source>
        <dbReference type="ARBA" id="ARBA00022448"/>
    </source>
</evidence>
<proteinExistence type="inferred from homology"/>
<feature type="transmembrane region" description="Helical" evidence="9">
    <location>
        <begin position="65"/>
        <end position="83"/>
    </location>
</feature>
<dbReference type="PANTHER" id="PTHR35011:SF2">
    <property type="entry name" value="2,3-DIKETO-L-GULONATE TRAP TRANSPORTER SMALL PERMEASE PROTEIN YIAM"/>
    <property type="match status" value="1"/>
</dbReference>
<feature type="transmembrane region" description="Helical" evidence="9">
    <location>
        <begin position="145"/>
        <end position="168"/>
    </location>
</feature>
<name>A0A1Y2LAR7_9PROT</name>
<dbReference type="Proteomes" id="UP000193396">
    <property type="component" value="Unassembled WGS sequence"/>
</dbReference>
<evidence type="ECO:0000256" key="8">
    <source>
        <dbReference type="ARBA" id="ARBA00038436"/>
    </source>
</evidence>
<dbReference type="EMBL" id="JFKB01000010">
    <property type="protein sequence ID" value="OSQ46859.1"/>
    <property type="molecule type" value="Genomic_DNA"/>
</dbReference>
<organism evidence="11 12">
    <name type="scientific">Thalassospira alkalitolerans</name>
    <dbReference type="NCBI Taxonomy" id="1293890"/>
    <lineage>
        <taxon>Bacteria</taxon>
        <taxon>Pseudomonadati</taxon>
        <taxon>Pseudomonadota</taxon>
        <taxon>Alphaproteobacteria</taxon>
        <taxon>Rhodospirillales</taxon>
        <taxon>Thalassospiraceae</taxon>
        <taxon>Thalassospira</taxon>
    </lineage>
</organism>
<evidence type="ECO:0000313" key="12">
    <source>
        <dbReference type="Proteomes" id="UP000193396"/>
    </source>
</evidence>
<comment type="caution">
    <text evidence="11">The sequence shown here is derived from an EMBL/GenBank/DDBJ whole genome shotgun (WGS) entry which is preliminary data.</text>
</comment>
<dbReference type="InterPro" id="IPR007387">
    <property type="entry name" value="TRAP_DctQ"/>
</dbReference>
<feature type="transmembrane region" description="Helical" evidence="9">
    <location>
        <begin position="33"/>
        <end position="53"/>
    </location>
</feature>
<comment type="subunit">
    <text evidence="9">The complex comprises the extracytoplasmic solute receptor protein and the two transmembrane proteins.</text>
</comment>
<dbReference type="RefSeq" id="WP_245829940.1">
    <property type="nucleotide sequence ID" value="NZ_CAXBPE010000016.1"/>
</dbReference>
<keyword evidence="4 9" id="KW-0997">Cell inner membrane</keyword>
<keyword evidence="5 9" id="KW-0812">Transmembrane</keyword>